<evidence type="ECO:0000256" key="3">
    <source>
        <dbReference type="ARBA" id="ARBA00022692"/>
    </source>
</evidence>
<dbReference type="InterPro" id="IPR036259">
    <property type="entry name" value="MFS_trans_sf"/>
</dbReference>
<organism evidence="6 7">
    <name type="scientific">Apiospora saccharicola</name>
    <dbReference type="NCBI Taxonomy" id="335842"/>
    <lineage>
        <taxon>Eukaryota</taxon>
        <taxon>Fungi</taxon>
        <taxon>Dikarya</taxon>
        <taxon>Ascomycota</taxon>
        <taxon>Pezizomycotina</taxon>
        <taxon>Sordariomycetes</taxon>
        <taxon>Xylariomycetidae</taxon>
        <taxon>Amphisphaeriales</taxon>
        <taxon>Apiosporaceae</taxon>
        <taxon>Apiospora</taxon>
    </lineage>
</organism>
<dbReference type="Proteomes" id="UP001446871">
    <property type="component" value="Unassembled WGS sequence"/>
</dbReference>
<accession>A0ABR1WHE2</accession>
<evidence type="ECO:0000313" key="7">
    <source>
        <dbReference type="Proteomes" id="UP001446871"/>
    </source>
</evidence>
<dbReference type="EMBL" id="JAQQWM010000001">
    <property type="protein sequence ID" value="KAK8082402.1"/>
    <property type="molecule type" value="Genomic_DNA"/>
</dbReference>
<keyword evidence="4" id="KW-1133">Transmembrane helix</keyword>
<keyword evidence="3" id="KW-0812">Transmembrane</keyword>
<evidence type="ECO:0000256" key="5">
    <source>
        <dbReference type="ARBA" id="ARBA00023136"/>
    </source>
</evidence>
<comment type="subcellular location">
    <subcellularLocation>
        <location evidence="1">Membrane</location>
        <topology evidence="1">Multi-pass membrane protein</topology>
    </subcellularLocation>
</comment>
<evidence type="ECO:0000256" key="1">
    <source>
        <dbReference type="ARBA" id="ARBA00004141"/>
    </source>
</evidence>
<name>A0ABR1WHE2_9PEZI</name>
<dbReference type="SUPFAM" id="SSF103473">
    <property type="entry name" value="MFS general substrate transporter"/>
    <property type="match status" value="1"/>
</dbReference>
<evidence type="ECO:0008006" key="8">
    <source>
        <dbReference type="Google" id="ProtNLM"/>
    </source>
</evidence>
<gene>
    <name evidence="6" type="ORF">PG996_001183</name>
</gene>
<evidence type="ECO:0000256" key="4">
    <source>
        <dbReference type="ARBA" id="ARBA00022989"/>
    </source>
</evidence>
<keyword evidence="5" id="KW-0472">Membrane</keyword>
<reference evidence="6 7" key="1">
    <citation type="submission" date="2023-01" db="EMBL/GenBank/DDBJ databases">
        <title>Analysis of 21 Apiospora genomes using comparative genomics revels a genus with tremendous synthesis potential of carbohydrate active enzymes and secondary metabolites.</title>
        <authorList>
            <person name="Sorensen T."/>
        </authorList>
    </citation>
    <scope>NUCLEOTIDE SEQUENCE [LARGE SCALE GENOMIC DNA]</scope>
    <source>
        <strain evidence="6 7">CBS 83171</strain>
    </source>
</reference>
<protein>
    <recommendedName>
        <fullName evidence="8">Major facilitator superfamily (MFS) profile domain-containing protein</fullName>
    </recommendedName>
</protein>
<dbReference type="PANTHER" id="PTHR43791:SF91">
    <property type="entry name" value="MAJOR FACILITATOR SUPERFAMILY (MFS) PROFILE DOMAIN-CONTAINING PROTEIN-RELATED"/>
    <property type="match status" value="1"/>
</dbReference>
<comment type="caution">
    <text evidence="6">The sequence shown here is derived from an EMBL/GenBank/DDBJ whole genome shotgun (WGS) entry which is preliminary data.</text>
</comment>
<evidence type="ECO:0000256" key="2">
    <source>
        <dbReference type="ARBA" id="ARBA00022448"/>
    </source>
</evidence>
<keyword evidence="7" id="KW-1185">Reference proteome</keyword>
<keyword evidence="2" id="KW-0813">Transport</keyword>
<sequence>MSTQHYNLSNSLDDKIDPSHVENEVGLADTAAPLGSADPKSFMETYRSYAPEFVRNTEKRLVRKIDSRLMPFVVIIYLFNYLDRMSITQARLYGLQEDTHVKGAMYQMAISIFAAG</sequence>
<proteinExistence type="predicted"/>
<dbReference type="PANTHER" id="PTHR43791">
    <property type="entry name" value="PERMEASE-RELATED"/>
    <property type="match status" value="1"/>
</dbReference>
<evidence type="ECO:0000313" key="6">
    <source>
        <dbReference type="EMBL" id="KAK8082402.1"/>
    </source>
</evidence>